<reference evidence="6 7" key="1">
    <citation type="submission" date="2013-09" db="EMBL/GenBank/DDBJ databases">
        <title>Genome sequencing of Arenimonas oryziterrae.</title>
        <authorList>
            <person name="Chen F."/>
            <person name="Wang G."/>
        </authorList>
    </citation>
    <scope>NUCLEOTIDE SEQUENCE [LARGE SCALE GENOMIC DNA]</scope>
    <source>
        <strain evidence="6 7">YC6267</strain>
    </source>
</reference>
<name>A0A091AVZ8_9GAMM</name>
<keyword evidence="1 4" id="KW-0732">Signal</keyword>
<dbReference type="GO" id="GO:0009279">
    <property type="term" value="C:cell outer membrane"/>
    <property type="evidence" value="ECO:0007669"/>
    <property type="project" value="UniProtKB-SubCell"/>
</dbReference>
<dbReference type="PANTHER" id="PTHR34512">
    <property type="entry name" value="CELL SURFACE PROTEIN"/>
    <property type="match status" value="1"/>
</dbReference>
<gene>
    <name evidence="4" type="primary">bamB</name>
    <name evidence="6" type="ORF">N789_00060</name>
</gene>
<dbReference type="InterPro" id="IPR017687">
    <property type="entry name" value="BamB"/>
</dbReference>
<proteinExistence type="inferred from homology"/>
<dbReference type="GO" id="GO:0043165">
    <property type="term" value="P:Gram-negative-bacterium-type cell outer membrane assembly"/>
    <property type="evidence" value="ECO:0007669"/>
    <property type="project" value="UniProtKB-UniRule"/>
</dbReference>
<evidence type="ECO:0000256" key="3">
    <source>
        <dbReference type="ARBA" id="ARBA00023237"/>
    </source>
</evidence>
<dbReference type="RefSeq" id="WP_022968605.1">
    <property type="nucleotide sequence ID" value="NZ_ATVD01000002.1"/>
</dbReference>
<keyword evidence="2 4" id="KW-0472">Membrane</keyword>
<feature type="domain" description="Pyrrolo-quinoline quinone repeat" evidence="5">
    <location>
        <begin position="49"/>
        <end position="100"/>
    </location>
</feature>
<evidence type="ECO:0000256" key="4">
    <source>
        <dbReference type="HAMAP-Rule" id="MF_00923"/>
    </source>
</evidence>
<protein>
    <recommendedName>
        <fullName evidence="4">Outer membrane protein assembly factor BamB</fullName>
    </recommendedName>
</protein>
<dbReference type="GO" id="GO:0051205">
    <property type="term" value="P:protein insertion into membrane"/>
    <property type="evidence" value="ECO:0007669"/>
    <property type="project" value="UniProtKB-UniRule"/>
</dbReference>
<evidence type="ECO:0000256" key="2">
    <source>
        <dbReference type="ARBA" id="ARBA00023136"/>
    </source>
</evidence>
<dbReference type="HAMAP" id="MF_00923">
    <property type="entry name" value="OM_assembly_BamB"/>
    <property type="match status" value="1"/>
</dbReference>
<dbReference type="NCBIfam" id="TIGR03300">
    <property type="entry name" value="assembly_YfgL"/>
    <property type="match status" value="1"/>
</dbReference>
<dbReference type="SMART" id="SM00564">
    <property type="entry name" value="PQQ"/>
    <property type="match status" value="7"/>
</dbReference>
<dbReference type="InterPro" id="IPR018391">
    <property type="entry name" value="PQQ_b-propeller_rpt"/>
</dbReference>
<organism evidence="6 7">
    <name type="scientific">Arenimonas oryziterrae DSM 21050 = YC6267</name>
    <dbReference type="NCBI Taxonomy" id="1121015"/>
    <lineage>
        <taxon>Bacteria</taxon>
        <taxon>Pseudomonadati</taxon>
        <taxon>Pseudomonadota</taxon>
        <taxon>Gammaproteobacteria</taxon>
        <taxon>Lysobacterales</taxon>
        <taxon>Lysobacteraceae</taxon>
        <taxon>Arenimonas</taxon>
    </lineage>
</organism>
<sequence length="406" mass="43434">MLRRIALLAIVLAMAPGCTTVKGWFGGGKVKPNQPAELQKLASPIAVKKLWSISLGDGEDRSWLRLHPVLDSGRLYGVNDEGEVVAIDAATGKRLWVASAVEMKGKRSKLKFWSRETIEAGLTGSPGVGSGLVVVGGRNGEVVALSSDTGEKRWTAKVTSEVVSAPLVLAGRVIVRSNDGRVFGFDVADGSRKWVFDRGVPTLTVRGNGTPVAGNGLVYLGYDDGSVIALREEDGLQVWAQAVAEPDGRTELDRMSDVDGELQLGDQEVFASSYHDKTVALSAANGRPLWSHDVGSYAGLAMLSDKLLLSDKVGNVWALDRATGNPLWKQDALRNRQLTTPVVQGEYAVVGDLDGYLHWLRLDTGVVVGRTRIEHAALRGTPQVSPEGVLFAVSNEGKLSAYQLGN</sequence>
<dbReference type="InterPro" id="IPR011047">
    <property type="entry name" value="Quinoprotein_ADH-like_sf"/>
</dbReference>
<comment type="similarity">
    <text evidence="4">Belongs to the BamB family.</text>
</comment>
<dbReference type="Pfam" id="PF13360">
    <property type="entry name" value="PQQ_2"/>
    <property type="match status" value="2"/>
</dbReference>
<evidence type="ECO:0000259" key="5">
    <source>
        <dbReference type="Pfam" id="PF13360"/>
    </source>
</evidence>
<dbReference type="AlphaFoldDB" id="A0A091AVZ8"/>
<comment type="function">
    <text evidence="4">Part of the outer membrane protein assembly complex, which is involved in assembly and insertion of beta-barrel proteins into the outer membrane.</text>
</comment>
<comment type="subunit">
    <text evidence="4">Part of the Bam complex.</text>
</comment>
<evidence type="ECO:0000256" key="1">
    <source>
        <dbReference type="ARBA" id="ARBA00022729"/>
    </source>
</evidence>
<evidence type="ECO:0000313" key="7">
    <source>
        <dbReference type="Proteomes" id="UP000029385"/>
    </source>
</evidence>
<keyword evidence="3 4" id="KW-0998">Cell outer membrane</keyword>
<dbReference type="Proteomes" id="UP000029385">
    <property type="component" value="Unassembled WGS sequence"/>
</dbReference>
<dbReference type="OrthoDB" id="5173551at2"/>
<dbReference type="InterPro" id="IPR002372">
    <property type="entry name" value="PQQ_rpt_dom"/>
</dbReference>
<dbReference type="eggNOG" id="COG1520">
    <property type="taxonomic scope" value="Bacteria"/>
</dbReference>
<dbReference type="PATRIC" id="fig|1121015.4.peg.13"/>
<keyword evidence="7" id="KW-1185">Reference proteome</keyword>
<comment type="caution">
    <text evidence="6">The sequence shown here is derived from an EMBL/GenBank/DDBJ whole genome shotgun (WGS) entry which is preliminary data.</text>
</comment>
<dbReference type="SUPFAM" id="SSF50998">
    <property type="entry name" value="Quinoprotein alcohol dehydrogenase-like"/>
    <property type="match status" value="1"/>
</dbReference>
<feature type="domain" description="Pyrrolo-quinoline quinone repeat" evidence="5">
    <location>
        <begin position="112"/>
        <end position="330"/>
    </location>
</feature>
<accession>A0A091AVZ8</accession>
<dbReference type="STRING" id="1121015.GCA_000420545_00959"/>
<dbReference type="InterPro" id="IPR015943">
    <property type="entry name" value="WD40/YVTN_repeat-like_dom_sf"/>
</dbReference>
<comment type="subcellular location">
    <subcellularLocation>
        <location evidence="4">Cell outer membrane</location>
    </subcellularLocation>
</comment>
<evidence type="ECO:0000313" key="6">
    <source>
        <dbReference type="EMBL" id="KFN44433.1"/>
    </source>
</evidence>
<dbReference type="PANTHER" id="PTHR34512:SF30">
    <property type="entry name" value="OUTER MEMBRANE PROTEIN ASSEMBLY FACTOR BAMB"/>
    <property type="match status" value="1"/>
</dbReference>
<dbReference type="EMBL" id="AVCI01000001">
    <property type="protein sequence ID" value="KFN44433.1"/>
    <property type="molecule type" value="Genomic_DNA"/>
</dbReference>
<dbReference type="Gene3D" id="2.130.10.10">
    <property type="entry name" value="YVTN repeat-like/Quinoprotein amine dehydrogenase"/>
    <property type="match status" value="1"/>
</dbReference>